<keyword evidence="8" id="KW-0496">Mitochondrion</keyword>
<keyword evidence="4" id="KW-1000">Mitochondrion outer membrane</keyword>
<evidence type="ECO:0000256" key="20">
    <source>
        <dbReference type="ARBA" id="ARBA00076908"/>
    </source>
</evidence>
<dbReference type="EC" id="4.4.1.20" evidence="15"/>
<evidence type="ECO:0000256" key="19">
    <source>
        <dbReference type="ARBA" id="ARBA00075145"/>
    </source>
</evidence>
<keyword evidence="3 23" id="KW-0812">Transmembrane</keyword>
<evidence type="ECO:0000256" key="16">
    <source>
        <dbReference type="ARBA" id="ARBA00049298"/>
    </source>
</evidence>
<evidence type="ECO:0000256" key="18">
    <source>
        <dbReference type="ARBA" id="ARBA00069748"/>
    </source>
</evidence>
<keyword evidence="2 24" id="KW-0808">Transferase</keyword>
<dbReference type="GO" id="GO:0005741">
    <property type="term" value="C:mitochondrial outer membrane"/>
    <property type="evidence" value="ECO:0007669"/>
    <property type="project" value="UniProtKB-SubCell"/>
</dbReference>
<dbReference type="GeneID" id="25729376"/>
<feature type="transmembrane region" description="Helical" evidence="23">
    <location>
        <begin position="126"/>
        <end position="145"/>
    </location>
</feature>
<evidence type="ECO:0000256" key="8">
    <source>
        <dbReference type="ARBA" id="ARBA00023128"/>
    </source>
</evidence>
<comment type="pathway">
    <text evidence="13">Lipid metabolism; leukotriene C4 biosynthesis.</text>
</comment>
<keyword evidence="11" id="KW-0456">Lyase</keyword>
<evidence type="ECO:0000313" key="25">
    <source>
        <dbReference type="Proteomes" id="UP000054498"/>
    </source>
</evidence>
<dbReference type="Pfam" id="PF01124">
    <property type="entry name" value="MAPEG"/>
    <property type="match status" value="1"/>
</dbReference>
<comment type="subcellular location">
    <subcellularLocation>
        <location evidence="1">Mitochondrion outer membrane</location>
        <topology evidence="1">Multi-pass membrane protein</topology>
    </subcellularLocation>
</comment>
<evidence type="ECO:0000256" key="1">
    <source>
        <dbReference type="ARBA" id="ARBA00004374"/>
    </source>
</evidence>
<dbReference type="PANTHER" id="PTHR10250">
    <property type="entry name" value="MICROSOMAL GLUTATHIONE S-TRANSFERASE"/>
    <property type="match status" value="1"/>
</dbReference>
<feature type="region of interest" description="Disordered" evidence="22">
    <location>
        <begin position="25"/>
        <end position="63"/>
    </location>
</feature>
<protein>
    <recommendedName>
        <fullName evidence="18">Glutathione S-transferase 3, mitochondrial</fullName>
        <ecNumber evidence="15">4.4.1.20</ecNumber>
    </recommendedName>
    <alternativeName>
        <fullName evidence="19">Glutathione peroxidase MGST3</fullName>
    </alternativeName>
    <alternativeName>
        <fullName evidence="20">LTC4 synthase MGST3</fullName>
    </alternativeName>
</protein>
<evidence type="ECO:0000256" key="21">
    <source>
        <dbReference type="SAM" id="Coils"/>
    </source>
</evidence>
<dbReference type="GO" id="GO:0004464">
    <property type="term" value="F:leukotriene-C4 synthase activity"/>
    <property type="evidence" value="ECO:0007669"/>
    <property type="project" value="UniProtKB-EC"/>
</dbReference>
<dbReference type="OrthoDB" id="410651at2759"/>
<proteinExistence type="predicted"/>
<keyword evidence="10" id="KW-0564">Palmitate</keyword>
<evidence type="ECO:0000256" key="4">
    <source>
        <dbReference type="ARBA" id="ARBA00022787"/>
    </source>
</evidence>
<evidence type="ECO:0000256" key="6">
    <source>
        <dbReference type="ARBA" id="ARBA00023002"/>
    </source>
</evidence>
<dbReference type="GO" id="GO:0005783">
    <property type="term" value="C:endoplasmic reticulum"/>
    <property type="evidence" value="ECO:0007669"/>
    <property type="project" value="TreeGrafter"/>
</dbReference>
<evidence type="ECO:0000256" key="12">
    <source>
        <dbReference type="ARBA" id="ARBA00023288"/>
    </source>
</evidence>
<evidence type="ECO:0000256" key="10">
    <source>
        <dbReference type="ARBA" id="ARBA00023139"/>
    </source>
</evidence>
<evidence type="ECO:0000256" key="17">
    <source>
        <dbReference type="ARBA" id="ARBA00051411"/>
    </source>
</evidence>
<evidence type="ECO:0000256" key="2">
    <source>
        <dbReference type="ARBA" id="ARBA00022679"/>
    </source>
</evidence>
<evidence type="ECO:0000256" key="22">
    <source>
        <dbReference type="SAM" id="MobiDB-lite"/>
    </source>
</evidence>
<comment type="pathway">
    <text evidence="14">Lipid metabolism; arachidonate metabolism.</text>
</comment>
<keyword evidence="7" id="KW-0443">Lipid metabolism</keyword>
<dbReference type="Gene3D" id="1.20.120.550">
    <property type="entry name" value="Membrane associated eicosanoid/glutathione metabolism-like domain"/>
    <property type="match status" value="1"/>
</dbReference>
<evidence type="ECO:0000256" key="5">
    <source>
        <dbReference type="ARBA" id="ARBA00022989"/>
    </source>
</evidence>
<keyword evidence="9 23" id="KW-0472">Membrane</keyword>
<evidence type="ECO:0000256" key="15">
    <source>
        <dbReference type="ARBA" id="ARBA00039056"/>
    </source>
</evidence>
<dbReference type="GO" id="GO:0006691">
    <property type="term" value="P:leukotriene metabolic process"/>
    <property type="evidence" value="ECO:0007669"/>
    <property type="project" value="UniProtKB-ARBA"/>
</dbReference>
<dbReference type="PANTHER" id="PTHR10250:SF26">
    <property type="entry name" value="GLUTATHIONE S-TRANSFERASE 3, MITOCHONDRIAL"/>
    <property type="match status" value="1"/>
</dbReference>
<dbReference type="GO" id="GO:0004364">
    <property type="term" value="F:glutathione transferase activity"/>
    <property type="evidence" value="ECO:0007669"/>
    <property type="project" value="TreeGrafter"/>
</dbReference>
<sequence length="265" mass="28407">MIQSVKAGREAARANARARVATFVLPCGGPDEPPLPQQPQGRQKPPASTFPGANGAPPSLVPPPAVARALQLAEERAEKQRAAQARQEKETVAAMVARKAVLDAEAEAIKEELRKKRQLLAVPKEFGLVAGTAVASFVVHHIYMATKVVKARKKYEVKYPALYADKDNCPNEANRTAFNCVQRGHQNSLENLPTFLGLLTIAGLKHPLTASAFGAAYLLGRIAYFEGYSSGDPTKRVNVGTLIGYIGLFGLAGTCIKIASTFFAK</sequence>
<dbReference type="FunFam" id="1.20.120.550:FF:000004">
    <property type="entry name" value="Microsomal glutathione S-transferase 3"/>
    <property type="match status" value="1"/>
</dbReference>
<keyword evidence="21" id="KW-0175">Coiled coil</keyword>
<reference evidence="24 25" key="1">
    <citation type="journal article" date="2013" name="BMC Genomics">
        <title>Reconstruction of the lipid metabolism for the microalga Monoraphidium neglectum from its genome sequence reveals characteristics suitable for biofuel production.</title>
        <authorList>
            <person name="Bogen C."/>
            <person name="Al-Dilaimi A."/>
            <person name="Albersmeier A."/>
            <person name="Wichmann J."/>
            <person name="Grundmann M."/>
            <person name="Rupp O."/>
            <person name="Lauersen K.J."/>
            <person name="Blifernez-Klassen O."/>
            <person name="Kalinowski J."/>
            <person name="Goesmann A."/>
            <person name="Mussgnug J.H."/>
            <person name="Kruse O."/>
        </authorList>
    </citation>
    <scope>NUCLEOTIDE SEQUENCE [LARGE SCALE GENOMIC DNA]</scope>
    <source>
        <strain evidence="24 25">SAG 48.87</strain>
    </source>
</reference>
<comment type="catalytic activity">
    <reaction evidence="16">
        <text>leukotriene C4 = leukotriene A4 + glutathione</text>
        <dbReference type="Rhea" id="RHEA:17617"/>
        <dbReference type="ChEBI" id="CHEBI:57463"/>
        <dbReference type="ChEBI" id="CHEBI:57925"/>
        <dbReference type="ChEBI" id="CHEBI:57973"/>
        <dbReference type="EC" id="4.4.1.20"/>
    </reaction>
    <physiologicalReaction direction="right-to-left" evidence="16">
        <dbReference type="Rhea" id="RHEA:17619"/>
    </physiologicalReaction>
</comment>
<dbReference type="GO" id="GO:0005635">
    <property type="term" value="C:nuclear envelope"/>
    <property type="evidence" value="ECO:0007669"/>
    <property type="project" value="TreeGrafter"/>
</dbReference>
<evidence type="ECO:0000256" key="11">
    <source>
        <dbReference type="ARBA" id="ARBA00023239"/>
    </source>
</evidence>
<gene>
    <name evidence="24" type="ORF">MNEG_12052</name>
</gene>
<evidence type="ECO:0000256" key="9">
    <source>
        <dbReference type="ARBA" id="ARBA00023136"/>
    </source>
</evidence>
<organism evidence="24 25">
    <name type="scientific">Monoraphidium neglectum</name>
    <dbReference type="NCBI Taxonomy" id="145388"/>
    <lineage>
        <taxon>Eukaryota</taxon>
        <taxon>Viridiplantae</taxon>
        <taxon>Chlorophyta</taxon>
        <taxon>core chlorophytes</taxon>
        <taxon>Chlorophyceae</taxon>
        <taxon>CS clade</taxon>
        <taxon>Sphaeropleales</taxon>
        <taxon>Selenastraceae</taxon>
        <taxon>Monoraphidium</taxon>
    </lineage>
</organism>
<feature type="coiled-coil region" evidence="21">
    <location>
        <begin position="70"/>
        <end position="119"/>
    </location>
</feature>
<evidence type="ECO:0000313" key="24">
    <source>
        <dbReference type="EMBL" id="KIY95910.1"/>
    </source>
</evidence>
<dbReference type="EMBL" id="KK103254">
    <property type="protein sequence ID" value="KIY95910.1"/>
    <property type="molecule type" value="Genomic_DNA"/>
</dbReference>
<accession>A0A0D2MM65</accession>
<keyword evidence="25" id="KW-1185">Reference proteome</keyword>
<dbReference type="SUPFAM" id="SSF161084">
    <property type="entry name" value="MAPEG domain-like"/>
    <property type="match status" value="1"/>
</dbReference>
<evidence type="ECO:0000256" key="13">
    <source>
        <dbReference type="ARBA" id="ARBA00037884"/>
    </source>
</evidence>
<evidence type="ECO:0000256" key="23">
    <source>
        <dbReference type="SAM" id="Phobius"/>
    </source>
</evidence>
<dbReference type="AlphaFoldDB" id="A0A0D2MM65"/>
<dbReference type="STRING" id="145388.A0A0D2MM65"/>
<dbReference type="InterPro" id="IPR001129">
    <property type="entry name" value="Membr-assoc_MAPEG"/>
</dbReference>
<comment type="catalytic activity">
    <reaction evidence="17">
        <text>15-deoxy-Delta(12,14)-prostaglandin J2 + glutathione = 15-deoxy-Delta(12,14)-prostaglandin J2-S-(R)-glutathione</text>
        <dbReference type="Rhea" id="RHEA:75963"/>
        <dbReference type="ChEBI" id="CHEBI:57925"/>
        <dbReference type="ChEBI" id="CHEBI:85236"/>
        <dbReference type="ChEBI" id="CHEBI:194498"/>
    </reaction>
    <physiologicalReaction direction="left-to-right" evidence="17">
        <dbReference type="Rhea" id="RHEA:75964"/>
    </physiologicalReaction>
</comment>
<keyword evidence="6" id="KW-0560">Oxidoreductase</keyword>
<keyword evidence="5 23" id="KW-1133">Transmembrane helix</keyword>
<dbReference type="KEGG" id="mng:MNEG_12052"/>
<dbReference type="GO" id="GO:0006629">
    <property type="term" value="P:lipid metabolic process"/>
    <property type="evidence" value="ECO:0007669"/>
    <property type="project" value="UniProtKB-KW"/>
</dbReference>
<feature type="transmembrane region" description="Helical" evidence="23">
    <location>
        <begin position="239"/>
        <end position="264"/>
    </location>
</feature>
<evidence type="ECO:0000256" key="3">
    <source>
        <dbReference type="ARBA" id="ARBA00022692"/>
    </source>
</evidence>
<dbReference type="InterPro" id="IPR023352">
    <property type="entry name" value="MAPEG-like_dom_sf"/>
</dbReference>
<dbReference type="Proteomes" id="UP000054498">
    <property type="component" value="Unassembled WGS sequence"/>
</dbReference>
<dbReference type="GO" id="GO:0004602">
    <property type="term" value="F:glutathione peroxidase activity"/>
    <property type="evidence" value="ECO:0007669"/>
    <property type="project" value="TreeGrafter"/>
</dbReference>
<evidence type="ECO:0000256" key="7">
    <source>
        <dbReference type="ARBA" id="ARBA00023098"/>
    </source>
</evidence>
<evidence type="ECO:0000256" key="14">
    <source>
        <dbReference type="ARBA" id="ARBA00037916"/>
    </source>
</evidence>
<name>A0A0D2MM65_9CHLO</name>
<keyword evidence="12" id="KW-0449">Lipoprotein</keyword>
<dbReference type="InterPro" id="IPR050997">
    <property type="entry name" value="MAPEG"/>
</dbReference>
<dbReference type="RefSeq" id="XP_013894930.1">
    <property type="nucleotide sequence ID" value="XM_014039476.1"/>
</dbReference>